<protein>
    <recommendedName>
        <fullName evidence="1">protein-tyrosine-phosphatase</fullName>
        <ecNumber evidence="1">3.1.3.48</ecNumber>
    </recommendedName>
</protein>
<evidence type="ECO:0000256" key="6">
    <source>
        <dbReference type="SAM" id="Phobius"/>
    </source>
</evidence>
<keyword evidence="6" id="KW-1133">Transmembrane helix</keyword>
<organism evidence="9 10">
    <name type="scientific">Ditylenchus dipsaci</name>
    <dbReference type="NCBI Taxonomy" id="166011"/>
    <lineage>
        <taxon>Eukaryota</taxon>
        <taxon>Metazoa</taxon>
        <taxon>Ecdysozoa</taxon>
        <taxon>Nematoda</taxon>
        <taxon>Chromadorea</taxon>
        <taxon>Rhabditida</taxon>
        <taxon>Tylenchina</taxon>
        <taxon>Tylenchomorpha</taxon>
        <taxon>Sphaerularioidea</taxon>
        <taxon>Anguinidae</taxon>
        <taxon>Anguininae</taxon>
        <taxon>Ditylenchus</taxon>
    </lineage>
</organism>
<dbReference type="GO" id="GO:0045202">
    <property type="term" value="C:synapse"/>
    <property type="evidence" value="ECO:0007669"/>
    <property type="project" value="UniProtKB-ARBA"/>
</dbReference>
<dbReference type="InterPro" id="IPR029021">
    <property type="entry name" value="Prot-tyrosine_phosphatase-like"/>
</dbReference>
<dbReference type="InterPro" id="IPR000242">
    <property type="entry name" value="PTP_cat"/>
</dbReference>
<dbReference type="Proteomes" id="UP000887574">
    <property type="component" value="Unplaced"/>
</dbReference>
<dbReference type="SMART" id="SM00404">
    <property type="entry name" value="PTPc_motif"/>
    <property type="match status" value="1"/>
</dbReference>
<dbReference type="PANTHER" id="PTHR19134">
    <property type="entry name" value="RECEPTOR-TYPE TYROSINE-PROTEIN PHOSPHATASE"/>
    <property type="match status" value="1"/>
</dbReference>
<dbReference type="InterPro" id="IPR050348">
    <property type="entry name" value="Protein-Tyr_Phosphatase"/>
</dbReference>
<dbReference type="PANTHER" id="PTHR19134:SF449">
    <property type="entry name" value="TYROSINE-PROTEIN PHOSPHATASE 1"/>
    <property type="match status" value="1"/>
</dbReference>
<reference evidence="10" key="1">
    <citation type="submission" date="2022-11" db="UniProtKB">
        <authorList>
            <consortium name="WormBaseParasite"/>
        </authorList>
    </citation>
    <scope>IDENTIFICATION</scope>
</reference>
<comment type="catalytic activity">
    <reaction evidence="4">
        <text>O-phospho-L-tyrosyl-[protein] + H2O = L-tyrosyl-[protein] + phosphate</text>
        <dbReference type="Rhea" id="RHEA:10684"/>
        <dbReference type="Rhea" id="RHEA-COMP:10136"/>
        <dbReference type="Rhea" id="RHEA-COMP:20101"/>
        <dbReference type="ChEBI" id="CHEBI:15377"/>
        <dbReference type="ChEBI" id="CHEBI:43474"/>
        <dbReference type="ChEBI" id="CHEBI:46858"/>
        <dbReference type="ChEBI" id="CHEBI:61978"/>
        <dbReference type="EC" id="3.1.3.48"/>
    </reaction>
</comment>
<feature type="domain" description="Tyrosine specific protein phosphatases" evidence="8">
    <location>
        <begin position="407"/>
        <end position="480"/>
    </location>
</feature>
<feature type="compositionally biased region" description="Polar residues" evidence="5">
    <location>
        <begin position="96"/>
        <end position="112"/>
    </location>
</feature>
<keyword evidence="6" id="KW-0472">Membrane</keyword>
<evidence type="ECO:0000256" key="1">
    <source>
        <dbReference type="ARBA" id="ARBA00013064"/>
    </source>
</evidence>
<feature type="transmembrane region" description="Helical" evidence="6">
    <location>
        <begin position="6"/>
        <end position="29"/>
    </location>
</feature>
<feature type="domain" description="Tyrosine-protein phosphatase" evidence="7">
    <location>
        <begin position="220"/>
        <end position="489"/>
    </location>
</feature>
<dbReference type="FunFam" id="3.90.190.10:FF:000102">
    <property type="entry name" value="Receptor-type tyrosine-protein phosphatase"/>
    <property type="match status" value="1"/>
</dbReference>
<dbReference type="PROSITE" id="PS00383">
    <property type="entry name" value="TYR_PHOSPHATASE_1"/>
    <property type="match status" value="1"/>
</dbReference>
<dbReference type="Pfam" id="PF00102">
    <property type="entry name" value="Y_phosphatase"/>
    <property type="match status" value="1"/>
</dbReference>
<dbReference type="PROSITE" id="PS50056">
    <property type="entry name" value="TYR_PHOSPHATASE_2"/>
    <property type="match status" value="1"/>
</dbReference>
<dbReference type="AlphaFoldDB" id="A0A915DP85"/>
<dbReference type="GO" id="GO:0004725">
    <property type="term" value="F:protein tyrosine phosphatase activity"/>
    <property type="evidence" value="ECO:0007669"/>
    <property type="project" value="UniProtKB-EC"/>
</dbReference>
<keyword evidence="2" id="KW-0378">Hydrolase</keyword>
<dbReference type="InterPro" id="IPR003595">
    <property type="entry name" value="Tyr_Pase_cat"/>
</dbReference>
<feature type="region of interest" description="Disordered" evidence="5">
    <location>
        <begin position="81"/>
        <end position="115"/>
    </location>
</feature>
<evidence type="ECO:0000256" key="4">
    <source>
        <dbReference type="ARBA" id="ARBA00051722"/>
    </source>
</evidence>
<keyword evidence="6" id="KW-0812">Transmembrane</keyword>
<dbReference type="CDD" id="cd00047">
    <property type="entry name" value="PTPc"/>
    <property type="match status" value="1"/>
</dbReference>
<dbReference type="SMART" id="SM00194">
    <property type="entry name" value="PTPc"/>
    <property type="match status" value="1"/>
</dbReference>
<evidence type="ECO:0000313" key="9">
    <source>
        <dbReference type="Proteomes" id="UP000887574"/>
    </source>
</evidence>
<dbReference type="EC" id="3.1.3.48" evidence="1"/>
<dbReference type="PROSITE" id="PS50055">
    <property type="entry name" value="TYR_PHOSPHATASE_PTP"/>
    <property type="match status" value="1"/>
</dbReference>
<dbReference type="InterPro" id="IPR000387">
    <property type="entry name" value="Tyr_Pase_dom"/>
</dbReference>
<dbReference type="WBParaSite" id="jg21462">
    <property type="protein sequence ID" value="jg21462"/>
    <property type="gene ID" value="jg21462"/>
</dbReference>
<proteinExistence type="predicted"/>
<dbReference type="PRINTS" id="PR00700">
    <property type="entry name" value="PRTYPHPHTASE"/>
</dbReference>
<dbReference type="Gene3D" id="3.90.190.10">
    <property type="entry name" value="Protein tyrosine phosphatase superfamily"/>
    <property type="match status" value="1"/>
</dbReference>
<accession>A0A915DP85</accession>
<evidence type="ECO:0000256" key="3">
    <source>
        <dbReference type="ARBA" id="ARBA00022912"/>
    </source>
</evidence>
<evidence type="ECO:0000259" key="8">
    <source>
        <dbReference type="PROSITE" id="PS50056"/>
    </source>
</evidence>
<evidence type="ECO:0000256" key="5">
    <source>
        <dbReference type="SAM" id="MobiDB-lite"/>
    </source>
</evidence>
<name>A0A915DP85_9BILA</name>
<dbReference type="SUPFAM" id="SSF52799">
    <property type="entry name" value="(Phosphotyrosine protein) phosphatases II"/>
    <property type="match status" value="1"/>
</dbReference>
<dbReference type="InterPro" id="IPR016130">
    <property type="entry name" value="Tyr_Pase_AS"/>
</dbReference>
<evidence type="ECO:0000259" key="7">
    <source>
        <dbReference type="PROSITE" id="PS50055"/>
    </source>
</evidence>
<evidence type="ECO:0000313" key="10">
    <source>
        <dbReference type="WBParaSite" id="jg21462"/>
    </source>
</evidence>
<evidence type="ECO:0000256" key="2">
    <source>
        <dbReference type="ARBA" id="ARBA00022801"/>
    </source>
</evidence>
<keyword evidence="9" id="KW-1185">Reference proteome</keyword>
<sequence>MDELAIKFLVIGLALVLALFVAIGTLIYFCQRHRKRRTHLEKVGISNSGFNSPDLKLEGSEQKEGEVKNGFAQIFHGSPTMQKKTFEAPPPPTPTHDANNNSSKHNPKQLQQDEGDLRSVIVIDNYSTVNKNQIEQLTVEEEKGTHVLRVSPQGDKLTLKNRPFKINELPELLEEEVTGAEEQREKRENVLKDLPKDSPLNMRKFPNKMERLQENENEMLYYEFDILNQEAMTSLKPRSTIAELNENIRKNRFYDILPYDFNRVKLKNRPKSDYINASYINTDDGSLTYIAAQGPIGDLEAADGRRVNTVEDFWEMVWQENIENIVMLTQCVEGVRQKCAVYWPENAGESISVSENITIHLYCITEDEICLQRELWLQHGQQKRKILQWHYKEWRDAAGPHDAENLLSFMENIRAQTRTSERQKPLLVHCSAGVGRTGVYIALDILLQQLMRENLIDIFETVSKLRESRTSMVQNCEQYLTVYEVVALAIRRRSRTSG</sequence>
<keyword evidence="3" id="KW-0904">Protein phosphatase</keyword>